<dbReference type="Pfam" id="PF07934">
    <property type="entry name" value="OGG_N"/>
    <property type="match status" value="1"/>
</dbReference>
<evidence type="ECO:0000313" key="14">
    <source>
        <dbReference type="EMBL" id="KJZ73639.1"/>
    </source>
</evidence>
<sequence length="401" mass="45484">MAVKRASHEWRKLPVSLTELCIDTTLRCGQSFRWKKINDEWTGTLHGRILSLKQDPHQLLYRVTWPTTSTRPLNSPSSTKTESSEDDTEDLLRRYFSLNLDLGSLYEQWSNADPNFRRRAPAFTGVRMLSQDAWEALTCFICSSNNNISRISQMVHKLCVHYGPLIGHVGDEAFHDFPPPSSLTGKHVESHLRELGFGYRAKYIAETARTIALEKPALWLESLRNPEHPGPWSPPDAPTAISTYREAHDALLSLTGVGPKVADCVCLMGLGWGESVPVDTHVWQIAQRDYKFGKTKTKTFNKVLYDAVGDHFRGIWGQYAGWAHSVLFAADLREFSNRKVKKESAESSVVTLSEENILPNSRRKRKVKTETQATVKVESTHDGLVLEAESTVKRRRTRQRP</sequence>
<protein>
    <recommendedName>
        <fullName evidence="3">DNA-(apurinic or apyrimidinic site) lyase</fullName>
        <ecNumber evidence="3">4.2.99.18</ecNumber>
    </recommendedName>
</protein>
<evidence type="ECO:0000256" key="12">
    <source>
        <dbReference type="SAM" id="MobiDB-lite"/>
    </source>
</evidence>
<evidence type="ECO:0000256" key="5">
    <source>
        <dbReference type="ARBA" id="ARBA00022801"/>
    </source>
</evidence>
<keyword evidence="10" id="KW-0326">Glycosidase</keyword>
<evidence type="ECO:0000256" key="6">
    <source>
        <dbReference type="ARBA" id="ARBA00023204"/>
    </source>
</evidence>
<dbReference type="AlphaFoldDB" id="A0A0F8A4I5"/>
<dbReference type="PANTHER" id="PTHR10242">
    <property type="entry name" value="8-OXOGUANINE DNA GLYCOSYLASE"/>
    <property type="match status" value="1"/>
</dbReference>
<keyword evidence="6" id="KW-0234">DNA repair</keyword>
<evidence type="ECO:0000256" key="1">
    <source>
        <dbReference type="ARBA" id="ARBA00004123"/>
    </source>
</evidence>
<evidence type="ECO:0000256" key="11">
    <source>
        <dbReference type="ARBA" id="ARBA00044632"/>
    </source>
</evidence>
<dbReference type="Pfam" id="PF00730">
    <property type="entry name" value="HhH-GPD"/>
    <property type="match status" value="1"/>
</dbReference>
<dbReference type="EMBL" id="KQ030533">
    <property type="protein sequence ID" value="KJZ73639.1"/>
    <property type="molecule type" value="Genomic_DNA"/>
</dbReference>
<dbReference type="Gene3D" id="1.10.340.30">
    <property type="entry name" value="Hypothetical protein, domain 2"/>
    <property type="match status" value="1"/>
</dbReference>
<dbReference type="GO" id="GO:0005634">
    <property type="term" value="C:nucleus"/>
    <property type="evidence" value="ECO:0007669"/>
    <property type="project" value="UniProtKB-SubCell"/>
</dbReference>
<comment type="subcellular location">
    <subcellularLocation>
        <location evidence="1">Nucleus</location>
    </subcellularLocation>
</comment>
<evidence type="ECO:0000259" key="13">
    <source>
        <dbReference type="SMART" id="SM00478"/>
    </source>
</evidence>
<keyword evidence="4" id="KW-0227">DNA damage</keyword>
<dbReference type="GO" id="GO:0003684">
    <property type="term" value="F:damaged DNA binding"/>
    <property type="evidence" value="ECO:0007669"/>
    <property type="project" value="InterPro"/>
</dbReference>
<organism evidence="14 15">
    <name type="scientific">Hirsutella minnesotensis 3608</name>
    <dbReference type="NCBI Taxonomy" id="1043627"/>
    <lineage>
        <taxon>Eukaryota</taxon>
        <taxon>Fungi</taxon>
        <taxon>Dikarya</taxon>
        <taxon>Ascomycota</taxon>
        <taxon>Pezizomycotina</taxon>
        <taxon>Sordariomycetes</taxon>
        <taxon>Hypocreomycetidae</taxon>
        <taxon>Hypocreales</taxon>
        <taxon>Ophiocordycipitaceae</taxon>
        <taxon>Hirsutella</taxon>
    </lineage>
</organism>
<evidence type="ECO:0000256" key="8">
    <source>
        <dbReference type="ARBA" id="ARBA00023242"/>
    </source>
</evidence>
<accession>A0A0F8A4I5</accession>
<dbReference type="Gene3D" id="1.10.1670.10">
    <property type="entry name" value="Helix-hairpin-Helix base-excision DNA repair enzymes (C-terminal)"/>
    <property type="match status" value="1"/>
</dbReference>
<dbReference type="FunFam" id="1.10.1670.10:FF:000005">
    <property type="entry name" value="N-glycosylase/DNA lyase OGG1"/>
    <property type="match status" value="1"/>
</dbReference>
<dbReference type="GO" id="GO:0140078">
    <property type="term" value="F:class I DNA-(apurinic or apyrimidinic site) endonuclease activity"/>
    <property type="evidence" value="ECO:0007669"/>
    <property type="project" value="UniProtKB-EC"/>
</dbReference>
<keyword evidence="8" id="KW-0539">Nucleus</keyword>
<name>A0A0F8A4I5_9HYPO</name>
<dbReference type="EC" id="4.2.99.18" evidence="3"/>
<evidence type="ECO:0000256" key="9">
    <source>
        <dbReference type="ARBA" id="ARBA00023268"/>
    </source>
</evidence>
<dbReference type="Proteomes" id="UP000054481">
    <property type="component" value="Unassembled WGS sequence"/>
</dbReference>
<keyword evidence="7" id="KW-0456">Lyase</keyword>
<dbReference type="SMART" id="SM00478">
    <property type="entry name" value="ENDO3c"/>
    <property type="match status" value="1"/>
</dbReference>
<evidence type="ECO:0000256" key="2">
    <source>
        <dbReference type="ARBA" id="ARBA00010679"/>
    </source>
</evidence>
<dbReference type="SUPFAM" id="SSF48150">
    <property type="entry name" value="DNA-glycosylase"/>
    <property type="match status" value="1"/>
</dbReference>
<feature type="domain" description="HhH-GPD" evidence="13">
    <location>
        <begin position="142"/>
        <end position="325"/>
    </location>
</feature>
<reference evidence="14 15" key="1">
    <citation type="journal article" date="2014" name="Genome Biol. Evol.">
        <title>Comparative genomics and transcriptomics analyses reveal divergent lifestyle features of nematode endoparasitic fungus Hirsutella minnesotensis.</title>
        <authorList>
            <person name="Lai Y."/>
            <person name="Liu K."/>
            <person name="Zhang X."/>
            <person name="Zhang X."/>
            <person name="Li K."/>
            <person name="Wang N."/>
            <person name="Shu C."/>
            <person name="Wu Y."/>
            <person name="Wang C."/>
            <person name="Bushley K.E."/>
            <person name="Xiang M."/>
            <person name="Liu X."/>
        </authorList>
    </citation>
    <scope>NUCLEOTIDE SEQUENCE [LARGE SCALE GENOMIC DNA]</scope>
    <source>
        <strain evidence="14 15">3608</strain>
    </source>
</reference>
<evidence type="ECO:0000256" key="7">
    <source>
        <dbReference type="ARBA" id="ARBA00023239"/>
    </source>
</evidence>
<evidence type="ECO:0000313" key="15">
    <source>
        <dbReference type="Proteomes" id="UP000054481"/>
    </source>
</evidence>
<dbReference type="InterPro" id="IPR003265">
    <property type="entry name" value="HhH-GPD_domain"/>
</dbReference>
<dbReference type="CDD" id="cd00056">
    <property type="entry name" value="ENDO3c"/>
    <property type="match status" value="1"/>
</dbReference>
<dbReference type="GO" id="GO:0034039">
    <property type="term" value="F:8-oxo-7,8-dihydroguanine DNA N-glycosylase activity"/>
    <property type="evidence" value="ECO:0007669"/>
    <property type="project" value="TreeGrafter"/>
</dbReference>
<dbReference type="InterPro" id="IPR052054">
    <property type="entry name" value="Oxidative_DNA_repair_enzyme"/>
</dbReference>
<dbReference type="PANTHER" id="PTHR10242:SF2">
    <property type="entry name" value="N-GLYCOSYLASE_DNA LYASE"/>
    <property type="match status" value="1"/>
</dbReference>
<dbReference type="Gene3D" id="3.30.310.40">
    <property type="match status" value="1"/>
</dbReference>
<dbReference type="InterPro" id="IPR011257">
    <property type="entry name" value="DNA_glycosylase"/>
</dbReference>
<keyword evidence="15" id="KW-1185">Reference proteome</keyword>
<dbReference type="SUPFAM" id="SSF55945">
    <property type="entry name" value="TATA-box binding protein-like"/>
    <property type="match status" value="1"/>
</dbReference>
<dbReference type="GO" id="GO:0006289">
    <property type="term" value="P:nucleotide-excision repair"/>
    <property type="evidence" value="ECO:0007669"/>
    <property type="project" value="InterPro"/>
</dbReference>
<proteinExistence type="inferred from homology"/>
<feature type="region of interest" description="Disordered" evidence="12">
    <location>
        <begin position="69"/>
        <end position="88"/>
    </location>
</feature>
<dbReference type="InterPro" id="IPR012904">
    <property type="entry name" value="OGG_N"/>
</dbReference>
<keyword evidence="9" id="KW-0511">Multifunctional enzyme</keyword>
<evidence type="ECO:0000256" key="4">
    <source>
        <dbReference type="ARBA" id="ARBA00022763"/>
    </source>
</evidence>
<evidence type="ECO:0000256" key="10">
    <source>
        <dbReference type="ARBA" id="ARBA00023295"/>
    </source>
</evidence>
<keyword evidence="5" id="KW-0378">Hydrolase</keyword>
<gene>
    <name evidence="14" type="ORF">HIM_06972</name>
</gene>
<dbReference type="InterPro" id="IPR023170">
    <property type="entry name" value="HhH_base_excis_C"/>
</dbReference>
<evidence type="ECO:0000256" key="3">
    <source>
        <dbReference type="ARBA" id="ARBA00012720"/>
    </source>
</evidence>
<comment type="catalytic activity">
    <reaction evidence="11">
        <text>2'-deoxyribonucleotide-(2'-deoxyribose 5'-phosphate)-2'-deoxyribonucleotide-DNA = a 3'-end 2'-deoxyribonucleotide-(2,3-dehydro-2,3-deoxyribose 5'-phosphate)-DNA + a 5'-end 5'-phospho-2'-deoxyribonucleoside-DNA + H(+)</text>
        <dbReference type="Rhea" id="RHEA:66592"/>
        <dbReference type="Rhea" id="RHEA-COMP:13180"/>
        <dbReference type="Rhea" id="RHEA-COMP:16897"/>
        <dbReference type="Rhea" id="RHEA-COMP:17067"/>
        <dbReference type="ChEBI" id="CHEBI:15378"/>
        <dbReference type="ChEBI" id="CHEBI:136412"/>
        <dbReference type="ChEBI" id="CHEBI:157695"/>
        <dbReference type="ChEBI" id="CHEBI:167181"/>
        <dbReference type="EC" id="4.2.99.18"/>
    </reaction>
</comment>
<dbReference type="OrthoDB" id="238681at2759"/>
<dbReference type="GO" id="GO:0006285">
    <property type="term" value="P:base-excision repair, AP site formation"/>
    <property type="evidence" value="ECO:0007669"/>
    <property type="project" value="TreeGrafter"/>
</dbReference>
<comment type="similarity">
    <text evidence="2">Belongs to the type-1 OGG1 family.</text>
</comment>